<reference evidence="2" key="1">
    <citation type="submission" date="2020-03" db="EMBL/GenBank/DDBJ databases">
        <title>Castanea mollissima Vanexum genome sequencing.</title>
        <authorList>
            <person name="Staton M."/>
        </authorList>
    </citation>
    <scope>NUCLEOTIDE SEQUENCE</scope>
    <source>
        <tissue evidence="2">Leaf</tissue>
    </source>
</reference>
<dbReference type="OrthoDB" id="1928346at2759"/>
<evidence type="ECO:0000313" key="3">
    <source>
        <dbReference type="Proteomes" id="UP000737018"/>
    </source>
</evidence>
<name>A0A8J4R954_9ROSI</name>
<dbReference type="Proteomes" id="UP000737018">
    <property type="component" value="Unassembled WGS sequence"/>
</dbReference>
<organism evidence="2 3">
    <name type="scientific">Castanea mollissima</name>
    <name type="common">Chinese chestnut</name>
    <dbReference type="NCBI Taxonomy" id="60419"/>
    <lineage>
        <taxon>Eukaryota</taxon>
        <taxon>Viridiplantae</taxon>
        <taxon>Streptophyta</taxon>
        <taxon>Embryophyta</taxon>
        <taxon>Tracheophyta</taxon>
        <taxon>Spermatophyta</taxon>
        <taxon>Magnoliopsida</taxon>
        <taxon>eudicotyledons</taxon>
        <taxon>Gunneridae</taxon>
        <taxon>Pentapetalae</taxon>
        <taxon>rosids</taxon>
        <taxon>fabids</taxon>
        <taxon>Fagales</taxon>
        <taxon>Fagaceae</taxon>
        <taxon>Castanea</taxon>
    </lineage>
</organism>
<dbReference type="EMBL" id="JRKL02002250">
    <property type="protein sequence ID" value="KAF3959776.1"/>
    <property type="molecule type" value="Genomic_DNA"/>
</dbReference>
<evidence type="ECO:0000259" key="1">
    <source>
        <dbReference type="Pfam" id="PF25019"/>
    </source>
</evidence>
<accession>A0A8J4R954</accession>
<gene>
    <name evidence="2" type="ORF">CMV_015437</name>
</gene>
<protein>
    <recommendedName>
        <fullName evidence="1">R13L1/DRL21-like LRR repeat region domain-containing protein</fullName>
    </recommendedName>
</protein>
<dbReference type="AlphaFoldDB" id="A0A8J4R954"/>
<dbReference type="Pfam" id="PF25019">
    <property type="entry name" value="LRR_R13L1-DRL21"/>
    <property type="match status" value="3"/>
</dbReference>
<evidence type="ECO:0000313" key="2">
    <source>
        <dbReference type="EMBL" id="KAF3959776.1"/>
    </source>
</evidence>
<feature type="domain" description="R13L1/DRL21-like LRR repeat region" evidence="1">
    <location>
        <begin position="23"/>
        <end position="149"/>
    </location>
</feature>
<proteinExistence type="predicted"/>
<dbReference type="InterPro" id="IPR032675">
    <property type="entry name" value="LRR_dom_sf"/>
</dbReference>
<sequence>MGNLKCLRTLSFFIVGQDAGEQIKELGCLNQLSGELDIGNLENVRDQEEARSAKLAIRAKINGLGFHWSDRSDSEVNHHNEEEVLEGLQPHENLKSLKIEGFSGKKFPSWMSSHFDNLIQINLNWCKKCEQVPTLGHLPCLKSLEINAMGDVTCIGVEFYGMRSNVLFPALRTLTFSRMKKLVEWKDALEVTSARVVFPCLEESTIYNCEQLKGAPCHFPFLQKLNIDGVNNTALESISSNLTTLKSAYISRVSGHTFAPGQLFCTSIQSLRISDCGELSYIWDTSQPLISLEELKIDNCPKLRCFPRIHGLRCLHIYECGFEVLTQLQLCTSLSELSISGCHDLKSLPDLQEFHSLAQLAIYGCHNLKSIPDLGELCFLTRLAIQNCSNITRLPEGSLKCLKRLEIGGYCGELDVFPSLNNFIQHSHMTLQYLRLRGWAKLNYLPGEIQQFTALETLHIEDFEGIETLPEWLGNLSSLKKLKIWRCSNLMYLPTTTTRLIKLEELIIRHCFKLQERCVEGSGAEWLKIAHIPKIDMLR</sequence>
<dbReference type="PANTHER" id="PTHR47186:SF18">
    <property type="entry name" value="RX N-TERMINAL DOMAIN-CONTAINING PROTEIN"/>
    <property type="match status" value="1"/>
</dbReference>
<dbReference type="SUPFAM" id="SSF52058">
    <property type="entry name" value="L domain-like"/>
    <property type="match status" value="1"/>
</dbReference>
<dbReference type="InterPro" id="IPR056789">
    <property type="entry name" value="LRR_R13L1-DRL21"/>
</dbReference>
<feature type="domain" description="R13L1/DRL21-like LRR repeat region" evidence="1">
    <location>
        <begin position="450"/>
        <end position="511"/>
    </location>
</feature>
<comment type="caution">
    <text evidence="2">The sequence shown here is derived from an EMBL/GenBank/DDBJ whole genome shotgun (WGS) entry which is preliminary data.</text>
</comment>
<dbReference type="Gene3D" id="3.80.10.10">
    <property type="entry name" value="Ribonuclease Inhibitor"/>
    <property type="match status" value="4"/>
</dbReference>
<keyword evidence="3" id="KW-1185">Reference proteome</keyword>
<feature type="domain" description="R13L1/DRL21-like LRR repeat region" evidence="1">
    <location>
        <begin position="323"/>
        <end position="388"/>
    </location>
</feature>
<dbReference type="PANTHER" id="PTHR47186">
    <property type="entry name" value="LEUCINE-RICH REPEAT-CONTAINING PROTEIN 57"/>
    <property type="match status" value="1"/>
</dbReference>